<dbReference type="InterPro" id="IPR009081">
    <property type="entry name" value="PP-bd_ACP"/>
</dbReference>
<dbReference type="AlphaFoldDB" id="A0A1I2T431"/>
<protein>
    <submittedName>
        <fullName evidence="5">Acyl carrier protein</fullName>
    </submittedName>
</protein>
<dbReference type="GO" id="GO:0031177">
    <property type="term" value="F:phosphopantetheine binding"/>
    <property type="evidence" value="ECO:0007669"/>
    <property type="project" value="InterPro"/>
</dbReference>
<evidence type="ECO:0000313" key="5">
    <source>
        <dbReference type="EMBL" id="SFG59722.1"/>
    </source>
</evidence>
<reference evidence="5 6" key="1">
    <citation type="submission" date="2016-10" db="EMBL/GenBank/DDBJ databases">
        <authorList>
            <person name="de Groot N.N."/>
        </authorList>
    </citation>
    <scope>NUCLEOTIDE SEQUENCE [LARGE SCALE GENOMIC DNA]</scope>
    <source>
        <strain evidence="5 6">OK461</strain>
    </source>
</reference>
<dbReference type="SMART" id="SM01294">
    <property type="entry name" value="PKS_PP_betabranch"/>
    <property type="match status" value="2"/>
</dbReference>
<dbReference type="GO" id="GO:0006633">
    <property type="term" value="P:fatty acid biosynthetic process"/>
    <property type="evidence" value="ECO:0007669"/>
    <property type="project" value="TreeGrafter"/>
</dbReference>
<dbReference type="EMBL" id="FONR01000023">
    <property type="protein sequence ID" value="SFG59722.1"/>
    <property type="molecule type" value="Genomic_DNA"/>
</dbReference>
<dbReference type="Pfam" id="PF00550">
    <property type="entry name" value="PP-binding"/>
    <property type="match status" value="2"/>
</dbReference>
<gene>
    <name evidence="5" type="ORF">SAMN02787118_123111</name>
</gene>
<name>A0A1I2T431_9ACTN</name>
<dbReference type="RefSeq" id="WP_075032283.1">
    <property type="nucleotide sequence ID" value="NZ_FONR01000023.1"/>
</dbReference>
<dbReference type="GO" id="GO:0005886">
    <property type="term" value="C:plasma membrane"/>
    <property type="evidence" value="ECO:0007669"/>
    <property type="project" value="TreeGrafter"/>
</dbReference>
<organism evidence="5 6">
    <name type="scientific">Streptomyces mirabilis</name>
    <dbReference type="NCBI Taxonomy" id="68239"/>
    <lineage>
        <taxon>Bacteria</taxon>
        <taxon>Bacillati</taxon>
        <taxon>Actinomycetota</taxon>
        <taxon>Actinomycetes</taxon>
        <taxon>Kitasatosporales</taxon>
        <taxon>Streptomycetaceae</taxon>
        <taxon>Streptomyces</taxon>
    </lineage>
</organism>
<dbReference type="OrthoDB" id="3700231at2"/>
<dbReference type="PANTHER" id="PTHR43775">
    <property type="entry name" value="FATTY ACID SYNTHASE"/>
    <property type="match status" value="1"/>
</dbReference>
<sequence>MTSVPQPPAVSPTPVADVLAELTAVLAGLMRIEPQTLDAQEPFRLLGLDSMLSVEFVAALNARYGTRIAATALYEHPTPRALARHVAAELGTPRPATPTPTDTATATEADVAAAVDAEVADAAVEAVTDTLREQLAGILHCGPGEIDVSAPFAALGLDSILAAEFLAGINRTYGLSEQADLLYDQPDLKAMAAYVSARAAHRAHRTPASGRPGAASAVPAGQAGSSPAGPAPGGAQAPPAAGVDLDALLDAVRDEVLSIDEAAALLAARSA</sequence>
<dbReference type="SMART" id="SM00823">
    <property type="entry name" value="PKS_PP"/>
    <property type="match status" value="2"/>
</dbReference>
<dbReference type="GO" id="GO:0071770">
    <property type="term" value="P:DIM/DIP cell wall layer assembly"/>
    <property type="evidence" value="ECO:0007669"/>
    <property type="project" value="TreeGrafter"/>
</dbReference>
<dbReference type="PANTHER" id="PTHR43775:SF37">
    <property type="entry name" value="SI:DKEY-61P9.11"/>
    <property type="match status" value="1"/>
</dbReference>
<dbReference type="PROSITE" id="PS50075">
    <property type="entry name" value="CARRIER"/>
    <property type="match status" value="2"/>
</dbReference>
<dbReference type="GO" id="GO:0005737">
    <property type="term" value="C:cytoplasm"/>
    <property type="evidence" value="ECO:0007669"/>
    <property type="project" value="TreeGrafter"/>
</dbReference>
<proteinExistence type="predicted"/>
<feature type="domain" description="Carrier" evidence="4">
    <location>
        <begin position="122"/>
        <end position="199"/>
    </location>
</feature>
<dbReference type="Gene3D" id="1.10.1200.10">
    <property type="entry name" value="ACP-like"/>
    <property type="match status" value="2"/>
</dbReference>
<dbReference type="GO" id="GO:0017000">
    <property type="term" value="P:antibiotic biosynthetic process"/>
    <property type="evidence" value="ECO:0007669"/>
    <property type="project" value="UniProtKB-ARBA"/>
</dbReference>
<evidence type="ECO:0000256" key="2">
    <source>
        <dbReference type="ARBA" id="ARBA00022553"/>
    </source>
</evidence>
<dbReference type="SUPFAM" id="SSF47336">
    <property type="entry name" value="ACP-like"/>
    <property type="match status" value="2"/>
</dbReference>
<feature type="region of interest" description="Disordered" evidence="3">
    <location>
        <begin position="202"/>
        <end position="239"/>
    </location>
</feature>
<evidence type="ECO:0000256" key="3">
    <source>
        <dbReference type="SAM" id="MobiDB-lite"/>
    </source>
</evidence>
<dbReference type="GO" id="GO:0004312">
    <property type="term" value="F:fatty acid synthase activity"/>
    <property type="evidence" value="ECO:0007669"/>
    <property type="project" value="TreeGrafter"/>
</dbReference>
<keyword evidence="1" id="KW-0596">Phosphopantetheine</keyword>
<feature type="domain" description="Carrier" evidence="4">
    <location>
        <begin position="13"/>
        <end position="90"/>
    </location>
</feature>
<evidence type="ECO:0000256" key="1">
    <source>
        <dbReference type="ARBA" id="ARBA00022450"/>
    </source>
</evidence>
<evidence type="ECO:0000259" key="4">
    <source>
        <dbReference type="PROSITE" id="PS50075"/>
    </source>
</evidence>
<dbReference type="InterPro" id="IPR020806">
    <property type="entry name" value="PKS_PP-bd"/>
</dbReference>
<dbReference type="InterPro" id="IPR050091">
    <property type="entry name" value="PKS_NRPS_Biosynth_Enz"/>
</dbReference>
<keyword evidence="2" id="KW-0597">Phosphoprotein</keyword>
<evidence type="ECO:0000313" key="6">
    <source>
        <dbReference type="Proteomes" id="UP000181942"/>
    </source>
</evidence>
<dbReference type="InterPro" id="IPR036736">
    <property type="entry name" value="ACP-like_sf"/>
</dbReference>
<dbReference type="Proteomes" id="UP000181942">
    <property type="component" value="Unassembled WGS sequence"/>
</dbReference>
<feature type="compositionally biased region" description="Low complexity" evidence="3">
    <location>
        <begin position="206"/>
        <end position="239"/>
    </location>
</feature>
<accession>A0A1I2T431</accession>